<organism evidence="1">
    <name type="scientific">marine sediment metagenome</name>
    <dbReference type="NCBI Taxonomy" id="412755"/>
    <lineage>
        <taxon>unclassified sequences</taxon>
        <taxon>metagenomes</taxon>
        <taxon>ecological metagenomes</taxon>
    </lineage>
</organism>
<dbReference type="Gene3D" id="1.10.150.20">
    <property type="entry name" value="5' to 3' exonuclease, C-terminal subdomain"/>
    <property type="match status" value="1"/>
</dbReference>
<dbReference type="Pfam" id="PF14520">
    <property type="entry name" value="HHH_5"/>
    <property type="match status" value="1"/>
</dbReference>
<evidence type="ECO:0000313" key="1">
    <source>
        <dbReference type="EMBL" id="KKM78139.1"/>
    </source>
</evidence>
<comment type="caution">
    <text evidence="1">The sequence shown here is derived from an EMBL/GenBank/DDBJ whole genome shotgun (WGS) entry which is preliminary data.</text>
</comment>
<proteinExistence type="predicted"/>
<name>A0A0F9K7K9_9ZZZZ</name>
<feature type="non-terminal residue" evidence="1">
    <location>
        <position position="1"/>
    </location>
</feature>
<dbReference type="EMBL" id="LAZR01008537">
    <property type="protein sequence ID" value="KKM78139.1"/>
    <property type="molecule type" value="Genomic_DNA"/>
</dbReference>
<reference evidence="1" key="1">
    <citation type="journal article" date="2015" name="Nature">
        <title>Complex archaea that bridge the gap between prokaryotes and eukaryotes.</title>
        <authorList>
            <person name="Spang A."/>
            <person name="Saw J.H."/>
            <person name="Jorgensen S.L."/>
            <person name="Zaremba-Niedzwiedzka K."/>
            <person name="Martijn J."/>
            <person name="Lind A.E."/>
            <person name="van Eijk R."/>
            <person name="Schleper C."/>
            <person name="Guy L."/>
            <person name="Ettema T.J."/>
        </authorList>
    </citation>
    <scope>NUCLEOTIDE SEQUENCE</scope>
</reference>
<dbReference type="SUPFAM" id="SSF47781">
    <property type="entry name" value="RuvA domain 2-like"/>
    <property type="match status" value="1"/>
</dbReference>
<dbReference type="AlphaFoldDB" id="A0A0F9K7K9"/>
<gene>
    <name evidence="1" type="ORF">LCGC14_1363030</name>
</gene>
<dbReference type="InterPro" id="IPR010994">
    <property type="entry name" value="RuvA_2-like"/>
</dbReference>
<accession>A0A0F9K7K9</accession>
<protein>
    <submittedName>
        <fullName evidence="1">Uncharacterized protein</fullName>
    </submittedName>
</protein>
<sequence length="208" mass="23193">EGYADYLWTGVDGRQQVERKTWYELLGGLDSIEDQLRRQLAAHPSVRLILIVEGVAVPSPKGTTVFKETTKGKRHLFYAGKSYFLGPMKGVYAWLYEVGKYIEVHQTPTYGATLSMLTAFYKADQKPEHTTFHRYLKDITFHPNPMVQRLMGMGGHLGIGAVRAEALIKRFGTVYNVATATPEMLASVEGIGKAVAIKFLRGVGRPDV</sequence>